<name>A0ABY4CGN2_9BACL</name>
<evidence type="ECO:0000259" key="5">
    <source>
        <dbReference type="Pfam" id="PF02899"/>
    </source>
</evidence>
<dbReference type="InterPro" id="IPR002104">
    <property type="entry name" value="Integrase_catalytic"/>
</dbReference>
<organism evidence="6 7">
    <name type="scientific">Fodinisporobacter ferrooxydans</name>
    <dbReference type="NCBI Taxonomy" id="2901836"/>
    <lineage>
        <taxon>Bacteria</taxon>
        <taxon>Bacillati</taxon>
        <taxon>Bacillota</taxon>
        <taxon>Bacilli</taxon>
        <taxon>Bacillales</taxon>
        <taxon>Alicyclobacillaceae</taxon>
        <taxon>Fodinisporobacter</taxon>
    </lineage>
</organism>
<evidence type="ECO:0000256" key="2">
    <source>
        <dbReference type="ARBA" id="ARBA00023125"/>
    </source>
</evidence>
<accession>A0ABY4CGN2</accession>
<proteinExistence type="predicted"/>
<dbReference type="EMBL" id="CP089291">
    <property type="protein sequence ID" value="UOF89672.1"/>
    <property type="molecule type" value="Genomic_DNA"/>
</dbReference>
<dbReference type="InterPro" id="IPR013762">
    <property type="entry name" value="Integrase-like_cat_sf"/>
</dbReference>
<dbReference type="Gene3D" id="1.10.150.130">
    <property type="match status" value="1"/>
</dbReference>
<dbReference type="RefSeq" id="WP_347436362.1">
    <property type="nucleotide sequence ID" value="NZ_CP089291.1"/>
</dbReference>
<evidence type="ECO:0000256" key="3">
    <source>
        <dbReference type="ARBA" id="ARBA00023172"/>
    </source>
</evidence>
<dbReference type="Pfam" id="PF00589">
    <property type="entry name" value="Phage_integrase"/>
    <property type="match status" value="1"/>
</dbReference>
<feature type="domain" description="Integrase SAM-like N-terminal" evidence="5">
    <location>
        <begin position="18"/>
        <end position="100"/>
    </location>
</feature>
<dbReference type="PANTHER" id="PTHR30349:SF81">
    <property type="entry name" value="TYROSINE RECOMBINASE XERC"/>
    <property type="match status" value="1"/>
</dbReference>
<dbReference type="SUPFAM" id="SSF56349">
    <property type="entry name" value="DNA breaking-rejoining enzymes"/>
    <property type="match status" value="1"/>
</dbReference>
<evidence type="ECO:0000259" key="4">
    <source>
        <dbReference type="Pfam" id="PF00589"/>
    </source>
</evidence>
<evidence type="ECO:0000313" key="6">
    <source>
        <dbReference type="EMBL" id="UOF89672.1"/>
    </source>
</evidence>
<evidence type="ECO:0000313" key="7">
    <source>
        <dbReference type="Proteomes" id="UP000830167"/>
    </source>
</evidence>
<dbReference type="Pfam" id="PF02899">
    <property type="entry name" value="Phage_int_SAM_1"/>
    <property type="match status" value="1"/>
</dbReference>
<keyword evidence="3" id="KW-0233">DNA recombination</keyword>
<keyword evidence="1" id="KW-0229">DNA integration</keyword>
<dbReference type="InterPro" id="IPR050090">
    <property type="entry name" value="Tyrosine_recombinase_XerCD"/>
</dbReference>
<reference evidence="6" key="1">
    <citation type="submission" date="2021-12" db="EMBL/GenBank/DDBJ databases">
        <title>Alicyclobacillaceae gen. nov., sp. nov., isolated from chalcocite enrichment system.</title>
        <authorList>
            <person name="Jiang Z."/>
        </authorList>
    </citation>
    <scope>NUCLEOTIDE SEQUENCE</scope>
    <source>
        <strain evidence="6">MYW30-H2</strain>
    </source>
</reference>
<dbReference type="PANTHER" id="PTHR30349">
    <property type="entry name" value="PHAGE INTEGRASE-RELATED"/>
    <property type="match status" value="1"/>
</dbReference>
<dbReference type="Proteomes" id="UP000830167">
    <property type="component" value="Chromosome"/>
</dbReference>
<dbReference type="InterPro" id="IPR011010">
    <property type="entry name" value="DNA_brk_join_enz"/>
</dbReference>
<feature type="domain" description="Tyr recombinase" evidence="4">
    <location>
        <begin position="159"/>
        <end position="314"/>
    </location>
</feature>
<dbReference type="InterPro" id="IPR010998">
    <property type="entry name" value="Integrase_recombinase_N"/>
</dbReference>
<evidence type="ECO:0000256" key="1">
    <source>
        <dbReference type="ARBA" id="ARBA00022908"/>
    </source>
</evidence>
<sequence>MEQQKEIQIPNPFLHYLDLYLGTLLGKGKAAKTIENYGRDIRLFFEYLAIAYPSVQDVPAIRREHMYTYFNHHLTLQRGNAQTTIQRRRIALRQFFQFLVIDVKVIAASDNPYHEESAIREKVVKQDKLPIFLEIHEAIAFLEAIFKRDDKRGGRKDWMKERDIALFSFILGTGVRISELCNMTVERYETLISSGTARILGKGDKDRDIPMREIDLRRLEQYMNVRPKPEPEHGCIWLTKSLQPMVPRNIQGIIKTYAGRADLPMEKKRRLTPHKLRHSYASLLLENGADLRTIQELLGHADISTTQIYTHILKSKKQQAIENLPQF</sequence>
<keyword evidence="2" id="KW-0238">DNA-binding</keyword>
<protein>
    <submittedName>
        <fullName evidence="6">Tyrosine-type recombinase/integrase</fullName>
    </submittedName>
</protein>
<gene>
    <name evidence="6" type="ORF">LSG31_17565</name>
</gene>
<keyword evidence="7" id="KW-1185">Reference proteome</keyword>
<dbReference type="InterPro" id="IPR004107">
    <property type="entry name" value="Integrase_SAM-like_N"/>
</dbReference>
<dbReference type="Gene3D" id="1.10.443.10">
    <property type="entry name" value="Intergrase catalytic core"/>
    <property type="match status" value="1"/>
</dbReference>